<dbReference type="EMBL" id="LBWG01000003">
    <property type="protein sequence ID" value="KKR04816.1"/>
    <property type="molecule type" value="Genomic_DNA"/>
</dbReference>
<comment type="caution">
    <text evidence="2">The sequence shown here is derived from an EMBL/GenBank/DDBJ whole genome shotgun (WGS) entry which is preliminary data.</text>
</comment>
<gene>
    <name evidence="2" type="ORF">UT30_C0003G0005</name>
</gene>
<dbReference type="AlphaFoldDB" id="A0A0G0MWL3"/>
<sequence length="184" mass="20906">MVRSGAKQTTRWGSSIGTGVIVLFLFLLFILAVKWFRSEPVEEKRTVPSVVDVLTPDPISQTLVNGFIDTQSREARLIWLATGGSIGTALRGDKDGKYYLELKTNLPEIDREKIYYQVWLLRRLPYDFFSLGEMTTDEEGYFVLQWEALDDEDYLGYTEIIITSNQYAGSTDPGTHLVEGQFGM</sequence>
<keyword evidence="1" id="KW-1133">Transmembrane helix</keyword>
<dbReference type="Proteomes" id="UP000033935">
    <property type="component" value="Unassembled WGS sequence"/>
</dbReference>
<keyword evidence="1" id="KW-0812">Transmembrane</keyword>
<evidence type="ECO:0000313" key="2">
    <source>
        <dbReference type="EMBL" id="KKR04816.1"/>
    </source>
</evidence>
<accession>A0A0G0MWL3</accession>
<evidence type="ECO:0000256" key="1">
    <source>
        <dbReference type="SAM" id="Phobius"/>
    </source>
</evidence>
<protein>
    <recommendedName>
        <fullName evidence="4">Anti-sigma factor</fullName>
    </recommendedName>
</protein>
<name>A0A0G0MWL3_9BACT</name>
<organism evidence="2 3">
    <name type="scientific">Candidatus Uhrbacteria bacterium GW2011_GWF2_39_13</name>
    <dbReference type="NCBI Taxonomy" id="1618995"/>
    <lineage>
        <taxon>Bacteria</taxon>
        <taxon>Candidatus Uhriibacteriota</taxon>
    </lineage>
</organism>
<feature type="transmembrane region" description="Helical" evidence="1">
    <location>
        <begin position="12"/>
        <end position="36"/>
    </location>
</feature>
<reference evidence="2 3" key="1">
    <citation type="journal article" date="2015" name="Nature">
        <title>rRNA introns, odd ribosomes, and small enigmatic genomes across a large radiation of phyla.</title>
        <authorList>
            <person name="Brown C.T."/>
            <person name="Hug L.A."/>
            <person name="Thomas B.C."/>
            <person name="Sharon I."/>
            <person name="Castelle C.J."/>
            <person name="Singh A."/>
            <person name="Wilkins M.J."/>
            <person name="Williams K.H."/>
            <person name="Banfield J.F."/>
        </authorList>
    </citation>
    <scope>NUCLEOTIDE SEQUENCE [LARGE SCALE GENOMIC DNA]</scope>
</reference>
<evidence type="ECO:0000313" key="3">
    <source>
        <dbReference type="Proteomes" id="UP000033935"/>
    </source>
</evidence>
<keyword evidence="1" id="KW-0472">Membrane</keyword>
<proteinExistence type="predicted"/>
<evidence type="ECO:0008006" key="4">
    <source>
        <dbReference type="Google" id="ProtNLM"/>
    </source>
</evidence>